<feature type="transmembrane region" description="Helical" evidence="9">
    <location>
        <begin position="406"/>
        <end position="433"/>
    </location>
</feature>
<feature type="transmembrane region" description="Helical" evidence="9">
    <location>
        <begin position="258"/>
        <end position="277"/>
    </location>
</feature>
<dbReference type="InterPro" id="IPR004713">
    <property type="entry name" value="CaH_exchang"/>
</dbReference>
<dbReference type="GO" id="GO:0005774">
    <property type="term" value="C:vacuolar membrane"/>
    <property type="evidence" value="ECO:0007669"/>
    <property type="project" value="UniProtKB-ARBA"/>
</dbReference>
<keyword evidence="7 9" id="KW-0406">Ion transport</keyword>
<evidence type="ECO:0000256" key="5">
    <source>
        <dbReference type="ARBA" id="ARBA00022837"/>
    </source>
</evidence>
<evidence type="ECO:0000256" key="8">
    <source>
        <dbReference type="ARBA" id="ARBA00023136"/>
    </source>
</evidence>
<evidence type="ECO:0000256" key="9">
    <source>
        <dbReference type="RuleBase" id="RU365028"/>
    </source>
</evidence>
<proteinExistence type="inferred from homology"/>
<comment type="caution">
    <text evidence="9">Lacks conserved residue(s) required for the propagation of feature annotation.</text>
</comment>
<comment type="caution">
    <text evidence="11">The sequence shown here is derived from an EMBL/GenBank/DDBJ whole genome shotgun (WGS) entry which is preliminary data.</text>
</comment>
<sequence>MSSIDAAILAAEREVEAASRSRSICAAPLVRDAAPIDSLLPPGHEDSAGDLLAPPPAASALDDAGIELRQHALTAYAGKPAHHEPAPIPPFLVGSWKMFTATKINLMLVFLPLGIAAELLEWSDGAIFGLNCLAILPLAKLLGDATEQVATHTNDTIGGLLNATFGNATELIVSVFALVKGLLDVVQVSLLGSIISNTLLVLGMACIAGGITKPVQKFNSTAASANTTLLLMSILGMSIPACLAGFGEMKVNGKEDLLISRFTAIVLLFLYCLYIYFQLVTHRKYFEAEPEVPGGARTPVLARGAQQPALQLQSHVTRAGSSSFIMHKTDEEEEILFTLSGALFWLGSITVVIAFLSEFLTGAIEGATKDYSINKSFVGFVILPIVGNAAEHATAITMAYKSKMDLALGVALGSATQISLFVVPFMVLTGWAIGQPLDLFFGAYETAITFVATVVVGFAVADGETNWLEGASLLSAYIIIGASFLFYEHKSE</sequence>
<evidence type="ECO:0000256" key="1">
    <source>
        <dbReference type="ARBA" id="ARBA00004127"/>
    </source>
</evidence>
<feature type="transmembrane region" description="Helical" evidence="9">
    <location>
        <begin position="335"/>
        <end position="357"/>
    </location>
</feature>
<feature type="domain" description="Sodium/calcium exchanger membrane region" evidence="10">
    <location>
        <begin position="126"/>
        <end position="279"/>
    </location>
</feature>
<feature type="transmembrane region" description="Helical" evidence="9">
    <location>
        <begin position="104"/>
        <end position="120"/>
    </location>
</feature>
<feature type="transmembrane region" description="Helical" evidence="9">
    <location>
        <begin position="223"/>
        <end position="246"/>
    </location>
</feature>
<feature type="transmembrane region" description="Helical" evidence="9">
    <location>
        <begin position="467"/>
        <end position="487"/>
    </location>
</feature>
<keyword evidence="3 9" id="KW-0109">Calcium transport</keyword>
<feature type="transmembrane region" description="Helical" evidence="9">
    <location>
        <begin position="185"/>
        <end position="211"/>
    </location>
</feature>
<gene>
    <name evidence="11" type="ORF">KFE25_001788</name>
</gene>
<dbReference type="Proteomes" id="UP000751190">
    <property type="component" value="Unassembled WGS sequence"/>
</dbReference>
<keyword evidence="12" id="KW-1185">Reference proteome</keyword>
<evidence type="ECO:0000256" key="2">
    <source>
        <dbReference type="ARBA" id="ARBA00022448"/>
    </source>
</evidence>
<feature type="domain" description="Sodium/calcium exchanger membrane region" evidence="10">
    <location>
        <begin position="343"/>
        <end position="480"/>
    </location>
</feature>
<evidence type="ECO:0000259" key="10">
    <source>
        <dbReference type="Pfam" id="PF01699"/>
    </source>
</evidence>
<evidence type="ECO:0000256" key="4">
    <source>
        <dbReference type="ARBA" id="ARBA00022692"/>
    </source>
</evidence>
<feature type="transmembrane region" description="Helical" evidence="9">
    <location>
        <begin position="439"/>
        <end position="460"/>
    </location>
</feature>
<evidence type="ECO:0000256" key="3">
    <source>
        <dbReference type="ARBA" id="ARBA00022568"/>
    </source>
</evidence>
<keyword evidence="9" id="KW-0050">Antiport</keyword>
<evidence type="ECO:0000313" key="12">
    <source>
        <dbReference type="Proteomes" id="UP000751190"/>
    </source>
</evidence>
<evidence type="ECO:0000256" key="7">
    <source>
        <dbReference type="ARBA" id="ARBA00023065"/>
    </source>
</evidence>
<accession>A0A8J5XPE1</accession>
<dbReference type="InterPro" id="IPR044880">
    <property type="entry name" value="NCX_ion-bd_dom_sf"/>
</dbReference>
<dbReference type="NCBIfam" id="TIGR00378">
    <property type="entry name" value="cax"/>
    <property type="match status" value="1"/>
</dbReference>
<dbReference type="InterPro" id="IPR004837">
    <property type="entry name" value="NaCa_Exmemb"/>
</dbReference>
<keyword evidence="6 9" id="KW-1133">Transmembrane helix</keyword>
<feature type="transmembrane region" description="Helical" evidence="9">
    <location>
        <begin position="377"/>
        <end position="399"/>
    </location>
</feature>
<organism evidence="11 12">
    <name type="scientific">Diacronema lutheri</name>
    <name type="common">Unicellular marine alga</name>
    <name type="synonym">Monochrysis lutheri</name>
    <dbReference type="NCBI Taxonomy" id="2081491"/>
    <lineage>
        <taxon>Eukaryota</taxon>
        <taxon>Haptista</taxon>
        <taxon>Haptophyta</taxon>
        <taxon>Pavlovophyceae</taxon>
        <taxon>Pavlovales</taxon>
        <taxon>Pavlovaceae</taxon>
        <taxon>Diacronema</taxon>
    </lineage>
</organism>
<name>A0A8J5XPE1_DIALT</name>
<comment type="similarity">
    <text evidence="9">Belongs to the Ca(2+):cation antiporter (CaCA) (TC 2.A.19) family.</text>
</comment>
<keyword evidence="8 9" id="KW-0472">Membrane</keyword>
<dbReference type="Gene3D" id="1.20.1420.30">
    <property type="entry name" value="NCX, central ion-binding region"/>
    <property type="match status" value="1"/>
</dbReference>
<dbReference type="AlphaFoldDB" id="A0A8J5XPE1"/>
<dbReference type="InterPro" id="IPR004798">
    <property type="entry name" value="CAX-like"/>
</dbReference>
<protein>
    <recommendedName>
        <fullName evidence="10">Sodium/calcium exchanger membrane region domain-containing protein</fullName>
    </recommendedName>
</protein>
<keyword evidence="4 9" id="KW-0812">Transmembrane</keyword>
<dbReference type="EMBL" id="JAGTXO010000018">
    <property type="protein sequence ID" value="KAG8463015.1"/>
    <property type="molecule type" value="Genomic_DNA"/>
</dbReference>
<dbReference type="GO" id="GO:0006874">
    <property type="term" value="P:intracellular calcium ion homeostasis"/>
    <property type="evidence" value="ECO:0007669"/>
    <property type="project" value="TreeGrafter"/>
</dbReference>
<dbReference type="GO" id="GO:0012505">
    <property type="term" value="C:endomembrane system"/>
    <property type="evidence" value="ECO:0007669"/>
    <property type="project" value="UniProtKB-SubCell"/>
</dbReference>
<keyword evidence="2 9" id="KW-0813">Transport</keyword>
<reference evidence="11" key="1">
    <citation type="submission" date="2021-05" db="EMBL/GenBank/DDBJ databases">
        <title>The genome of the haptophyte Pavlova lutheri (Diacronema luteri, Pavlovales) - a model for lipid biosynthesis in eukaryotic algae.</title>
        <authorList>
            <person name="Hulatt C.J."/>
            <person name="Posewitz M.C."/>
        </authorList>
    </citation>
    <scope>NUCLEOTIDE SEQUENCE</scope>
    <source>
        <strain evidence="11">NIVA-4/92</strain>
    </source>
</reference>
<evidence type="ECO:0000313" key="11">
    <source>
        <dbReference type="EMBL" id="KAG8463015.1"/>
    </source>
</evidence>
<evidence type="ECO:0000256" key="6">
    <source>
        <dbReference type="ARBA" id="ARBA00022989"/>
    </source>
</evidence>
<dbReference type="OMA" id="WNPFRHV"/>
<comment type="subcellular location">
    <subcellularLocation>
        <location evidence="1">Endomembrane system</location>
        <topology evidence="1">Multi-pass membrane protein</topology>
    </subcellularLocation>
</comment>
<dbReference type="PANTHER" id="PTHR31503">
    <property type="entry name" value="VACUOLAR CALCIUM ION TRANSPORTER"/>
    <property type="match status" value="1"/>
</dbReference>
<dbReference type="Pfam" id="PF01699">
    <property type="entry name" value="Na_Ca_ex"/>
    <property type="match status" value="2"/>
</dbReference>
<keyword evidence="5 9" id="KW-0106">Calcium</keyword>
<dbReference type="OrthoDB" id="1699231at2759"/>
<dbReference type="PANTHER" id="PTHR31503:SF22">
    <property type="entry name" value="VACUOLAR CALCIUM ION TRANSPORTER"/>
    <property type="match status" value="1"/>
</dbReference>
<dbReference type="GO" id="GO:0015369">
    <property type="term" value="F:calcium:proton antiporter activity"/>
    <property type="evidence" value="ECO:0007669"/>
    <property type="project" value="UniProtKB-UniRule"/>
</dbReference>
<feature type="transmembrane region" description="Helical" evidence="9">
    <location>
        <begin position="157"/>
        <end position="179"/>
    </location>
</feature>